<dbReference type="Proteomes" id="UP000253314">
    <property type="component" value="Unassembled WGS sequence"/>
</dbReference>
<dbReference type="InterPro" id="IPR051393">
    <property type="entry name" value="ABC_transporter_permease"/>
</dbReference>
<dbReference type="InterPro" id="IPR000515">
    <property type="entry name" value="MetI-like"/>
</dbReference>
<gene>
    <name evidence="9" type="ORF">DS031_09975</name>
</gene>
<feature type="domain" description="ABC transmembrane type-1" evidence="8">
    <location>
        <begin position="85"/>
        <end position="301"/>
    </location>
</feature>
<evidence type="ECO:0000256" key="5">
    <source>
        <dbReference type="ARBA" id="ARBA00022989"/>
    </source>
</evidence>
<evidence type="ECO:0000313" key="10">
    <source>
        <dbReference type="Proteomes" id="UP000253314"/>
    </source>
</evidence>
<feature type="transmembrane region" description="Helical" evidence="7">
    <location>
        <begin position="226"/>
        <end position="246"/>
    </location>
</feature>
<comment type="similarity">
    <text evidence="7">Belongs to the binding-protein-dependent transport system permease family.</text>
</comment>
<accession>A0A366Y110</accession>
<dbReference type="AlphaFoldDB" id="A0A366Y110"/>
<feature type="transmembrane region" description="Helical" evidence="7">
    <location>
        <begin position="172"/>
        <end position="192"/>
    </location>
</feature>
<dbReference type="GO" id="GO:0005886">
    <property type="term" value="C:plasma membrane"/>
    <property type="evidence" value="ECO:0007669"/>
    <property type="project" value="UniProtKB-SubCell"/>
</dbReference>
<evidence type="ECO:0000256" key="4">
    <source>
        <dbReference type="ARBA" id="ARBA00022692"/>
    </source>
</evidence>
<dbReference type="EMBL" id="QOCW01000008">
    <property type="protein sequence ID" value="RBW69861.1"/>
    <property type="molecule type" value="Genomic_DNA"/>
</dbReference>
<reference evidence="9 10" key="1">
    <citation type="submission" date="2018-07" db="EMBL/GenBank/DDBJ databases">
        <title>Lottiidibacillus patelloidae gen. nov., sp. nov., isolated from the intestinal tract of a marine limpet and the reclassification of B. taeanensis BH030017T, B. algicola KMM 3737T and B. hwajinpoensis SW-72T as genus Lottiidibacillus.</title>
        <authorList>
            <person name="Liu R."/>
            <person name="Huang Z."/>
        </authorList>
    </citation>
    <scope>NUCLEOTIDE SEQUENCE [LARGE SCALE GENOMIC DNA]</scope>
    <source>
        <strain evidence="9 10">BH030017</strain>
    </source>
</reference>
<evidence type="ECO:0000256" key="3">
    <source>
        <dbReference type="ARBA" id="ARBA00022475"/>
    </source>
</evidence>
<comment type="subcellular location">
    <subcellularLocation>
        <location evidence="1 7">Cell membrane</location>
        <topology evidence="1 7">Multi-pass membrane protein</topology>
    </subcellularLocation>
</comment>
<protein>
    <submittedName>
        <fullName evidence="9">Sugar ABC transporter permease</fullName>
    </submittedName>
</protein>
<dbReference type="PANTHER" id="PTHR30193:SF37">
    <property type="entry name" value="INNER MEMBRANE ABC TRANSPORTER PERMEASE PROTEIN YCJO"/>
    <property type="match status" value="1"/>
</dbReference>
<name>A0A366Y110_9BACI</name>
<dbReference type="Gene3D" id="1.10.3720.10">
    <property type="entry name" value="MetI-like"/>
    <property type="match status" value="1"/>
</dbReference>
<sequence length="313" mass="35182">MLEKYKVMTNVKTNQAYKNKLKKALVITSFIGPAFMIYALYVLYSIGVTFYYSLFQWTGIDANKVFIGLGNYFQLIADRVFWLSLENNLILILASLLTQIPFGLIMALMLFAPIHGIRIFRTVYFLPLLMSTVAIGILFTFIFDANFGVVNQALAAVGLDSWQRGWLGDEQTAMWTVTATICWQFAPFYMILFRAAIVGIPEELYEAAKIDGASAVQRFKSITLPLLLPTIVTSSILAIIGSLKYFDLIYVMTNGGPNNSTELMATYMYKQAFTTFNMGYGSSISFGMFVIALLITTFVLGFDHYKKKKGDLV</sequence>
<evidence type="ECO:0000256" key="7">
    <source>
        <dbReference type="RuleBase" id="RU363032"/>
    </source>
</evidence>
<evidence type="ECO:0000256" key="6">
    <source>
        <dbReference type="ARBA" id="ARBA00023136"/>
    </source>
</evidence>
<proteinExistence type="inferred from homology"/>
<dbReference type="Pfam" id="PF00528">
    <property type="entry name" value="BPD_transp_1"/>
    <property type="match status" value="1"/>
</dbReference>
<feature type="transmembrane region" description="Helical" evidence="7">
    <location>
        <begin position="278"/>
        <end position="302"/>
    </location>
</feature>
<dbReference type="CDD" id="cd06261">
    <property type="entry name" value="TM_PBP2"/>
    <property type="match status" value="1"/>
</dbReference>
<keyword evidence="3" id="KW-1003">Cell membrane</keyword>
<evidence type="ECO:0000313" key="9">
    <source>
        <dbReference type="EMBL" id="RBW69861.1"/>
    </source>
</evidence>
<keyword evidence="10" id="KW-1185">Reference proteome</keyword>
<dbReference type="InterPro" id="IPR035906">
    <property type="entry name" value="MetI-like_sf"/>
</dbReference>
<organism evidence="9 10">
    <name type="scientific">Bacillus taeanensis</name>
    <dbReference type="NCBI Taxonomy" id="273032"/>
    <lineage>
        <taxon>Bacteria</taxon>
        <taxon>Bacillati</taxon>
        <taxon>Bacillota</taxon>
        <taxon>Bacilli</taxon>
        <taxon>Bacillales</taxon>
        <taxon>Bacillaceae</taxon>
        <taxon>Bacillus</taxon>
    </lineage>
</organism>
<evidence type="ECO:0000259" key="8">
    <source>
        <dbReference type="PROSITE" id="PS50928"/>
    </source>
</evidence>
<dbReference type="PROSITE" id="PS50928">
    <property type="entry name" value="ABC_TM1"/>
    <property type="match status" value="1"/>
</dbReference>
<feature type="transmembrane region" description="Helical" evidence="7">
    <location>
        <begin position="89"/>
        <end position="111"/>
    </location>
</feature>
<keyword evidence="4 7" id="KW-0812">Transmembrane</keyword>
<comment type="caution">
    <text evidence="9">The sequence shown here is derived from an EMBL/GenBank/DDBJ whole genome shotgun (WGS) entry which is preliminary data.</text>
</comment>
<feature type="transmembrane region" description="Helical" evidence="7">
    <location>
        <begin position="123"/>
        <end position="143"/>
    </location>
</feature>
<evidence type="ECO:0000256" key="2">
    <source>
        <dbReference type="ARBA" id="ARBA00022448"/>
    </source>
</evidence>
<keyword evidence="6 7" id="KW-0472">Membrane</keyword>
<dbReference type="GO" id="GO:0055085">
    <property type="term" value="P:transmembrane transport"/>
    <property type="evidence" value="ECO:0007669"/>
    <property type="project" value="InterPro"/>
</dbReference>
<dbReference type="SUPFAM" id="SSF161098">
    <property type="entry name" value="MetI-like"/>
    <property type="match status" value="1"/>
</dbReference>
<keyword evidence="5 7" id="KW-1133">Transmembrane helix</keyword>
<dbReference type="OrthoDB" id="152280at2"/>
<evidence type="ECO:0000256" key="1">
    <source>
        <dbReference type="ARBA" id="ARBA00004651"/>
    </source>
</evidence>
<dbReference type="PANTHER" id="PTHR30193">
    <property type="entry name" value="ABC TRANSPORTER PERMEASE PROTEIN"/>
    <property type="match status" value="1"/>
</dbReference>
<feature type="transmembrane region" description="Helical" evidence="7">
    <location>
        <begin position="21"/>
        <end position="44"/>
    </location>
</feature>
<keyword evidence="2 7" id="KW-0813">Transport</keyword>